<feature type="DNA-binding region" description="H-T-H motif" evidence="2">
    <location>
        <begin position="48"/>
        <end position="67"/>
    </location>
</feature>
<dbReference type="InterPro" id="IPR036271">
    <property type="entry name" value="Tet_transcr_reg_TetR-rel_C_sf"/>
</dbReference>
<evidence type="ECO:0000313" key="5">
    <source>
        <dbReference type="EMBL" id="MDP9647274.1"/>
    </source>
</evidence>
<dbReference type="Proteomes" id="UP001229486">
    <property type="component" value="Unassembled WGS sequence"/>
</dbReference>
<dbReference type="InterPro" id="IPR050109">
    <property type="entry name" value="HTH-type_TetR-like_transc_reg"/>
</dbReference>
<evidence type="ECO:0000256" key="3">
    <source>
        <dbReference type="SAM" id="MobiDB-lite"/>
    </source>
</evidence>
<dbReference type="EMBL" id="JAURTK010000003">
    <property type="protein sequence ID" value="MDP9647274.1"/>
    <property type="molecule type" value="Genomic_DNA"/>
</dbReference>
<dbReference type="InterPro" id="IPR001647">
    <property type="entry name" value="HTH_TetR"/>
</dbReference>
<evidence type="ECO:0000313" key="6">
    <source>
        <dbReference type="Proteomes" id="UP001229486"/>
    </source>
</evidence>
<dbReference type="InterPro" id="IPR009057">
    <property type="entry name" value="Homeodomain-like_sf"/>
</dbReference>
<evidence type="ECO:0000256" key="1">
    <source>
        <dbReference type="ARBA" id="ARBA00023125"/>
    </source>
</evidence>
<proteinExistence type="predicted"/>
<name>A0AB73IBW7_9BURK</name>
<reference evidence="5" key="1">
    <citation type="submission" date="2023-07" db="EMBL/GenBank/DDBJ databases">
        <title>Sorghum-associated microbial communities from plants grown in Nebraska, USA.</title>
        <authorList>
            <person name="Schachtman D."/>
        </authorList>
    </citation>
    <scope>NUCLEOTIDE SEQUENCE</scope>
    <source>
        <strain evidence="5">DS1061</strain>
    </source>
</reference>
<gene>
    <name evidence="5" type="ORF">J2793_002720</name>
</gene>
<evidence type="ECO:0000259" key="4">
    <source>
        <dbReference type="PROSITE" id="PS50977"/>
    </source>
</evidence>
<feature type="region of interest" description="Disordered" evidence="3">
    <location>
        <begin position="231"/>
        <end position="274"/>
    </location>
</feature>
<dbReference type="PANTHER" id="PTHR30055">
    <property type="entry name" value="HTH-TYPE TRANSCRIPTIONAL REGULATOR RUTR"/>
    <property type="match status" value="1"/>
</dbReference>
<dbReference type="InterPro" id="IPR041586">
    <property type="entry name" value="PsrA_TetR_C"/>
</dbReference>
<protein>
    <submittedName>
        <fullName evidence="5">AcrR family transcriptional regulator</fullName>
    </submittedName>
</protein>
<accession>A0AB73IBW7</accession>
<dbReference type="RefSeq" id="WP_392393662.1">
    <property type="nucleotide sequence ID" value="NZ_JAURTK010000003.1"/>
</dbReference>
<sequence>MKTEREKKASARTSNSAQEPEHAPGTRLSAILNAAERVFGEHGYAGASMRNIAEEAGVAQALVHYHYATKDKLYEAVFERRSSAINQHRGKLLDALFASESTATVEDVLTIAFTPLSDIFHGEDAVNLALYVQLVASVSLGSDERSRRIRETYYDPIAERFIDALHTVLPGIAREQAVWAYLFSVGARQQAHALNGRAMRLGARDRARKSTAHYSDLVRFAAAGIRELVRNESGTNARSKEPEGRVAKPSSGRTKKSQVSTVANTPTRSVRGRE</sequence>
<dbReference type="Pfam" id="PF17939">
    <property type="entry name" value="TetR_C_30"/>
    <property type="match status" value="1"/>
</dbReference>
<evidence type="ECO:0000256" key="2">
    <source>
        <dbReference type="PROSITE-ProRule" id="PRU00335"/>
    </source>
</evidence>
<keyword evidence="1 2" id="KW-0238">DNA-binding</keyword>
<feature type="region of interest" description="Disordered" evidence="3">
    <location>
        <begin position="1"/>
        <end position="25"/>
    </location>
</feature>
<dbReference type="GO" id="GO:0000976">
    <property type="term" value="F:transcription cis-regulatory region binding"/>
    <property type="evidence" value="ECO:0007669"/>
    <property type="project" value="TreeGrafter"/>
</dbReference>
<dbReference type="AlphaFoldDB" id="A0AB73IBW7"/>
<organism evidence="5 6">
    <name type="scientific">Paraburkholderia caledonica</name>
    <dbReference type="NCBI Taxonomy" id="134536"/>
    <lineage>
        <taxon>Bacteria</taxon>
        <taxon>Pseudomonadati</taxon>
        <taxon>Pseudomonadota</taxon>
        <taxon>Betaproteobacteria</taxon>
        <taxon>Burkholderiales</taxon>
        <taxon>Burkholderiaceae</taxon>
        <taxon>Paraburkholderia</taxon>
    </lineage>
</organism>
<dbReference type="SUPFAM" id="SSF46689">
    <property type="entry name" value="Homeodomain-like"/>
    <property type="match status" value="1"/>
</dbReference>
<dbReference type="Pfam" id="PF00440">
    <property type="entry name" value="TetR_N"/>
    <property type="match status" value="1"/>
</dbReference>
<dbReference type="GO" id="GO:0003700">
    <property type="term" value="F:DNA-binding transcription factor activity"/>
    <property type="evidence" value="ECO:0007669"/>
    <property type="project" value="TreeGrafter"/>
</dbReference>
<feature type="domain" description="HTH tetR-type" evidence="4">
    <location>
        <begin position="25"/>
        <end position="85"/>
    </location>
</feature>
<comment type="caution">
    <text evidence="5">The sequence shown here is derived from an EMBL/GenBank/DDBJ whole genome shotgun (WGS) entry which is preliminary data.</text>
</comment>
<dbReference type="Gene3D" id="1.10.357.10">
    <property type="entry name" value="Tetracycline Repressor, domain 2"/>
    <property type="match status" value="1"/>
</dbReference>
<dbReference type="PRINTS" id="PR00455">
    <property type="entry name" value="HTHTETR"/>
</dbReference>
<feature type="compositionally biased region" description="Polar residues" evidence="3">
    <location>
        <begin position="257"/>
        <end position="268"/>
    </location>
</feature>
<dbReference type="SUPFAM" id="SSF48498">
    <property type="entry name" value="Tetracyclin repressor-like, C-terminal domain"/>
    <property type="match status" value="1"/>
</dbReference>
<dbReference type="PROSITE" id="PS50977">
    <property type="entry name" value="HTH_TETR_2"/>
    <property type="match status" value="1"/>
</dbReference>
<dbReference type="PANTHER" id="PTHR30055:SF235">
    <property type="entry name" value="TRANSCRIPTIONAL REGULATORY PROTEIN"/>
    <property type="match status" value="1"/>
</dbReference>